<keyword evidence="8 10" id="KW-0539">Nucleus</keyword>
<dbReference type="PROSITE" id="PS50157">
    <property type="entry name" value="ZINC_FINGER_C2H2_2"/>
    <property type="match status" value="7"/>
</dbReference>
<dbReference type="SUPFAM" id="SSF57667">
    <property type="entry name" value="beta-beta-alpha zinc fingers"/>
    <property type="match status" value="5"/>
</dbReference>
<dbReference type="STRING" id="307972.A0A2G8KF47"/>
<dbReference type="SUPFAM" id="SSF46689">
    <property type="entry name" value="Homeodomain-like"/>
    <property type="match status" value="1"/>
</dbReference>
<keyword evidence="6 10" id="KW-0238">DNA-binding</keyword>
<dbReference type="GO" id="GO:0000978">
    <property type="term" value="F:RNA polymerase II cis-regulatory region sequence-specific DNA binding"/>
    <property type="evidence" value="ECO:0007669"/>
    <property type="project" value="TreeGrafter"/>
</dbReference>
<feature type="region of interest" description="Disordered" evidence="11">
    <location>
        <begin position="638"/>
        <end position="706"/>
    </location>
</feature>
<evidence type="ECO:0000256" key="1">
    <source>
        <dbReference type="ARBA" id="ARBA00004123"/>
    </source>
</evidence>
<dbReference type="InterPro" id="IPR001356">
    <property type="entry name" value="HD"/>
</dbReference>
<dbReference type="InterPro" id="IPR051574">
    <property type="entry name" value="ZnF_E-box_Homeobox"/>
</dbReference>
<dbReference type="OrthoDB" id="7491548at2759"/>
<feature type="region of interest" description="Disordered" evidence="11">
    <location>
        <begin position="1"/>
        <end position="144"/>
    </location>
</feature>
<feature type="region of interest" description="Disordered" evidence="11">
    <location>
        <begin position="347"/>
        <end position="366"/>
    </location>
</feature>
<evidence type="ECO:0000256" key="2">
    <source>
        <dbReference type="ARBA" id="ARBA00022723"/>
    </source>
</evidence>
<evidence type="ECO:0000256" key="9">
    <source>
        <dbReference type="PROSITE-ProRule" id="PRU00042"/>
    </source>
</evidence>
<dbReference type="GO" id="GO:0005634">
    <property type="term" value="C:nucleus"/>
    <property type="evidence" value="ECO:0007669"/>
    <property type="project" value="UniProtKB-SubCell"/>
</dbReference>
<dbReference type="GO" id="GO:0000981">
    <property type="term" value="F:DNA-binding transcription factor activity, RNA polymerase II-specific"/>
    <property type="evidence" value="ECO:0007669"/>
    <property type="project" value="TreeGrafter"/>
</dbReference>
<dbReference type="FunFam" id="3.30.160.60:FF:001498">
    <property type="entry name" value="Zinc finger protein 404"/>
    <property type="match status" value="1"/>
</dbReference>
<evidence type="ECO:0000256" key="10">
    <source>
        <dbReference type="RuleBase" id="RU000682"/>
    </source>
</evidence>
<feature type="region of interest" description="Disordered" evidence="11">
    <location>
        <begin position="379"/>
        <end position="447"/>
    </location>
</feature>
<dbReference type="Gene3D" id="1.10.10.60">
    <property type="entry name" value="Homeodomain-like"/>
    <property type="match status" value="1"/>
</dbReference>
<feature type="compositionally biased region" description="Basic and acidic residues" evidence="11">
    <location>
        <begin position="879"/>
        <end position="892"/>
    </location>
</feature>
<feature type="compositionally biased region" description="Basic and acidic residues" evidence="11">
    <location>
        <begin position="803"/>
        <end position="828"/>
    </location>
</feature>
<feature type="compositionally biased region" description="Basic and acidic residues" evidence="11">
    <location>
        <begin position="383"/>
        <end position="393"/>
    </location>
</feature>
<accession>A0A2G8KF47</accession>
<feature type="compositionally biased region" description="Basic and acidic residues" evidence="11">
    <location>
        <begin position="1176"/>
        <end position="1190"/>
    </location>
</feature>
<evidence type="ECO:0000313" key="14">
    <source>
        <dbReference type="Proteomes" id="UP000230750"/>
    </source>
</evidence>
<dbReference type="GO" id="GO:0008270">
    <property type="term" value="F:zinc ion binding"/>
    <property type="evidence" value="ECO:0007669"/>
    <property type="project" value="UniProtKB-KW"/>
</dbReference>
<evidence type="ECO:0000256" key="11">
    <source>
        <dbReference type="SAM" id="MobiDB-lite"/>
    </source>
</evidence>
<organism evidence="13 14">
    <name type="scientific">Stichopus japonicus</name>
    <name type="common">Sea cucumber</name>
    <dbReference type="NCBI Taxonomy" id="307972"/>
    <lineage>
        <taxon>Eukaryota</taxon>
        <taxon>Metazoa</taxon>
        <taxon>Echinodermata</taxon>
        <taxon>Eleutherozoa</taxon>
        <taxon>Echinozoa</taxon>
        <taxon>Holothuroidea</taxon>
        <taxon>Aspidochirotacea</taxon>
        <taxon>Aspidochirotida</taxon>
        <taxon>Stichopodidae</taxon>
        <taxon>Apostichopus</taxon>
    </lineage>
</organism>
<dbReference type="Pfam" id="PF00096">
    <property type="entry name" value="zf-C2H2"/>
    <property type="match status" value="5"/>
</dbReference>
<feature type="domain" description="C2H2-type" evidence="12">
    <location>
        <begin position="147"/>
        <end position="170"/>
    </location>
</feature>
<keyword evidence="3" id="KW-0677">Repeat</keyword>
<evidence type="ECO:0000256" key="4">
    <source>
        <dbReference type="ARBA" id="ARBA00022771"/>
    </source>
</evidence>
<feature type="region of interest" description="Disordered" evidence="11">
    <location>
        <begin position="760"/>
        <end position="893"/>
    </location>
</feature>
<feature type="domain" description="C2H2-type" evidence="12">
    <location>
        <begin position="1076"/>
        <end position="1103"/>
    </location>
</feature>
<comment type="subcellular location">
    <subcellularLocation>
        <location evidence="1 10">Nucleus</location>
    </subcellularLocation>
</comment>
<feature type="domain" description="C2H2-type" evidence="12">
    <location>
        <begin position="203"/>
        <end position="230"/>
    </location>
</feature>
<feature type="domain" description="C2H2-type" evidence="12">
    <location>
        <begin position="1104"/>
        <end position="1131"/>
    </location>
</feature>
<dbReference type="FunFam" id="3.30.160.60:FF:000744">
    <property type="entry name" value="zinc finger E-box-binding homeobox 1"/>
    <property type="match status" value="1"/>
</dbReference>
<dbReference type="SMART" id="SM00355">
    <property type="entry name" value="ZnF_C2H2"/>
    <property type="match status" value="8"/>
</dbReference>
<feature type="compositionally biased region" description="Low complexity" evidence="11">
    <location>
        <begin position="48"/>
        <end position="60"/>
    </location>
</feature>
<feature type="domain" description="C2H2-type" evidence="12">
    <location>
        <begin position="232"/>
        <end position="259"/>
    </location>
</feature>
<dbReference type="PANTHER" id="PTHR24391">
    <property type="entry name" value="HISTONE H4 TRANSCRIPTION FACTOR-RELATED"/>
    <property type="match status" value="1"/>
</dbReference>
<feature type="compositionally biased region" description="Low complexity" evidence="11">
    <location>
        <begin position="414"/>
        <end position="443"/>
    </location>
</feature>
<feature type="domain" description="C2H2-type" evidence="12">
    <location>
        <begin position="175"/>
        <end position="202"/>
    </location>
</feature>
<sequence>MIVEAGGDVNIGGSKAGYANSGVENMDDNVSGDQKMCSPTIADSGYHSDSSTSRASSQSSPDAENSQRKENCEGEASGDEIAQNGGPKTRDEVPIDPLVSPASDVEEDIHNTSQRMTENDEKDCDSSRSSSPEDNEESETGNAERLMNCPYCERSYKRLTSLREHVKRRHEVNNFSCPQCNYCFAFKSQLERHMSTHMPGRDQVCGVCNRAFADIYRLQRHMLIHASGNRRFPCGECGKAFKYKHHLKEHLRIHSGEKPYECPTCRKRFSHSGSYSSHISSKKCSPIKDLPSMVPKDSAAPVKIVNGEMSPSLLSGKNKFHLGLQQGEPVSESYMTPLSIAIPRPDAFDEKMGSDGTLPPTTPPNDAVKKVLQMVNATVSKQQQEKQHTDISKLKKTKHVPQETPVVASPYEIKSFNNNKKSSNSSSSSNMSMVSPSSKSESNGETEGKEVVYVNGNGIHNVDKSYDIVGYTLQKVHEAQAMAKCLESHHPGRDQIATRATLQELVYPLLRKGYPISGIHSSDSPNETITSITHSKLSPSPFTSSAAASHLEFSLRRGAETVQYNGEELTLPITQNDGKPCCKYCRREFESPIDAHQHERYLCDLNADVLKMKLLKSNANQNLNKYFELQRELVASMEKTGGGLSPSSSSPQVSPVSERNEESNNIFKDSDDMIRVDEDDDVASTEQQLKTDQSKETVRPPPLSPCYSETHITNAQEQALRAFYAMQAAPSTDGLSKIASALNLNMTVVEEWFEKTRKCEESGTDPSLRGLGLVSNSPRGAQPVEQEESLASPGGKDEDDIDVVERHETDSNTEHEEEPPSPKEKESSKPPPFSVAHLISPDTPMSKSKRESQRQRTQQHASPTSCVLPKCDQQRRHHDSPLDLTKSRDGEPLGRGLHPKLIYGVNYPALYHPGYMLPLYAPDAYSMAQLSMETSIKAQSKVSAEESIPNRGLKRLSYVPVGCEMGAKRAKVGYGMDYPMAIPPLGGSLPGTDFYQALATASYLQAATSGGPPLPYYGFPFSHGSHLPPNGRTSQPPSTSNAMESLINSHHDMLEQPGGQSAESLDKNGKAGSGLYTCSMCPKTFQKHSSLLRHVYEHSGKRPHECEVCGKAFKHKHHLMEHQRLHSGEKPYQCNRCFKKFSHSGSYSQHMNHRYSYCRRGIVGPVCKGDKFKKNVDGDKEKDMISKKPEMQNSVASDK</sequence>
<evidence type="ECO:0000313" key="13">
    <source>
        <dbReference type="EMBL" id="PIK46612.1"/>
    </source>
</evidence>
<feature type="compositionally biased region" description="Polar residues" evidence="11">
    <location>
        <begin position="855"/>
        <end position="865"/>
    </location>
</feature>
<evidence type="ECO:0000256" key="5">
    <source>
        <dbReference type="ARBA" id="ARBA00022833"/>
    </source>
</evidence>
<dbReference type="CDD" id="cd00086">
    <property type="entry name" value="homeodomain"/>
    <property type="match status" value="1"/>
</dbReference>
<dbReference type="SMART" id="SM00389">
    <property type="entry name" value="HOX"/>
    <property type="match status" value="1"/>
</dbReference>
<dbReference type="InterPro" id="IPR036236">
    <property type="entry name" value="Znf_C2H2_sf"/>
</dbReference>
<keyword evidence="5" id="KW-0862">Zinc</keyword>
<feature type="region of interest" description="Disordered" evidence="11">
    <location>
        <begin position="1176"/>
        <end position="1199"/>
    </location>
</feature>
<protein>
    <submittedName>
        <fullName evidence="13">Zinc finger homeobox</fullName>
    </submittedName>
</protein>
<dbReference type="Pfam" id="PF00046">
    <property type="entry name" value="Homeodomain"/>
    <property type="match status" value="1"/>
</dbReference>
<dbReference type="GO" id="GO:0000122">
    <property type="term" value="P:negative regulation of transcription by RNA polymerase II"/>
    <property type="evidence" value="ECO:0007669"/>
    <property type="project" value="UniProtKB-ARBA"/>
</dbReference>
<proteinExistence type="predicted"/>
<feature type="compositionally biased region" description="Basic and acidic residues" evidence="11">
    <location>
        <begin position="658"/>
        <end position="676"/>
    </location>
</feature>
<feature type="compositionally biased region" description="Low complexity" evidence="11">
    <location>
        <begin position="645"/>
        <end position="657"/>
    </location>
</feature>
<dbReference type="InterPro" id="IPR013087">
    <property type="entry name" value="Znf_C2H2_type"/>
</dbReference>
<keyword evidence="4 9" id="KW-0863">Zinc-finger</keyword>
<evidence type="ECO:0000256" key="3">
    <source>
        <dbReference type="ARBA" id="ARBA00022737"/>
    </source>
</evidence>
<comment type="caution">
    <text evidence="13">The sequence shown here is derived from an EMBL/GenBank/DDBJ whole genome shotgun (WGS) entry which is preliminary data.</text>
</comment>
<evidence type="ECO:0000256" key="8">
    <source>
        <dbReference type="ARBA" id="ARBA00023242"/>
    </source>
</evidence>
<name>A0A2G8KF47_STIJA</name>
<gene>
    <name evidence="13" type="ORF">BSL78_16525</name>
</gene>
<dbReference type="Gene3D" id="3.30.160.60">
    <property type="entry name" value="Classic Zinc Finger"/>
    <property type="match status" value="7"/>
</dbReference>
<keyword evidence="2" id="KW-0479">Metal-binding</keyword>
<evidence type="ECO:0000259" key="12">
    <source>
        <dbReference type="PROSITE" id="PS50157"/>
    </source>
</evidence>
<dbReference type="InterPro" id="IPR009057">
    <property type="entry name" value="Homeodomain-like_sf"/>
</dbReference>
<dbReference type="AlphaFoldDB" id="A0A2G8KF47"/>
<feature type="domain" description="C2H2-type" evidence="12">
    <location>
        <begin position="1132"/>
        <end position="1160"/>
    </location>
</feature>
<dbReference type="PANTHER" id="PTHR24391:SF27">
    <property type="entry name" value="ZINC FINGER PROTEIN 1"/>
    <property type="match status" value="1"/>
</dbReference>
<keyword evidence="7 10" id="KW-0371">Homeobox</keyword>
<evidence type="ECO:0000256" key="7">
    <source>
        <dbReference type="ARBA" id="ARBA00023155"/>
    </source>
</evidence>
<dbReference type="FunFam" id="3.30.160.60:FF:000082">
    <property type="entry name" value="Putative zinc finger E-box-binding homeobox 2"/>
    <property type="match status" value="1"/>
</dbReference>
<evidence type="ECO:0000256" key="6">
    <source>
        <dbReference type="ARBA" id="ARBA00023125"/>
    </source>
</evidence>
<keyword evidence="14" id="KW-1185">Reference proteome</keyword>
<dbReference type="FunFam" id="3.30.160.60:FF:000013">
    <property type="entry name" value="Putative zinc finger E-box-binding homeobox 2"/>
    <property type="match status" value="2"/>
</dbReference>
<dbReference type="Proteomes" id="UP000230750">
    <property type="component" value="Unassembled WGS sequence"/>
</dbReference>
<reference evidence="13 14" key="1">
    <citation type="journal article" date="2017" name="PLoS Biol.">
        <title>The sea cucumber genome provides insights into morphological evolution and visceral regeneration.</title>
        <authorList>
            <person name="Zhang X."/>
            <person name="Sun L."/>
            <person name="Yuan J."/>
            <person name="Sun Y."/>
            <person name="Gao Y."/>
            <person name="Zhang L."/>
            <person name="Li S."/>
            <person name="Dai H."/>
            <person name="Hamel J.F."/>
            <person name="Liu C."/>
            <person name="Yu Y."/>
            <person name="Liu S."/>
            <person name="Lin W."/>
            <person name="Guo K."/>
            <person name="Jin S."/>
            <person name="Xu P."/>
            <person name="Storey K.B."/>
            <person name="Huan P."/>
            <person name="Zhang T."/>
            <person name="Zhou Y."/>
            <person name="Zhang J."/>
            <person name="Lin C."/>
            <person name="Li X."/>
            <person name="Xing L."/>
            <person name="Huo D."/>
            <person name="Sun M."/>
            <person name="Wang L."/>
            <person name="Mercier A."/>
            <person name="Li F."/>
            <person name="Yang H."/>
            <person name="Xiang J."/>
        </authorList>
    </citation>
    <scope>NUCLEOTIDE SEQUENCE [LARGE SCALE GENOMIC DNA]</scope>
    <source>
        <strain evidence="13">Shaxun</strain>
        <tissue evidence="13">Muscle</tissue>
    </source>
</reference>
<dbReference type="EMBL" id="MRZV01000632">
    <property type="protein sequence ID" value="PIK46612.1"/>
    <property type="molecule type" value="Genomic_DNA"/>
</dbReference>
<dbReference type="PROSITE" id="PS00028">
    <property type="entry name" value="ZINC_FINGER_C2H2_1"/>
    <property type="match status" value="5"/>
</dbReference>